<gene>
    <name evidence="1" type="ORF">L6452_19929</name>
</gene>
<keyword evidence="2" id="KW-1185">Reference proteome</keyword>
<organism evidence="1 2">
    <name type="scientific">Arctium lappa</name>
    <name type="common">Greater burdock</name>
    <name type="synonym">Lappa major</name>
    <dbReference type="NCBI Taxonomy" id="4217"/>
    <lineage>
        <taxon>Eukaryota</taxon>
        <taxon>Viridiplantae</taxon>
        <taxon>Streptophyta</taxon>
        <taxon>Embryophyta</taxon>
        <taxon>Tracheophyta</taxon>
        <taxon>Spermatophyta</taxon>
        <taxon>Magnoliopsida</taxon>
        <taxon>eudicotyledons</taxon>
        <taxon>Gunneridae</taxon>
        <taxon>Pentapetalae</taxon>
        <taxon>asterids</taxon>
        <taxon>campanulids</taxon>
        <taxon>Asterales</taxon>
        <taxon>Asteraceae</taxon>
        <taxon>Carduoideae</taxon>
        <taxon>Cardueae</taxon>
        <taxon>Arctiinae</taxon>
        <taxon>Arctium</taxon>
    </lineage>
</organism>
<evidence type="ECO:0000313" key="2">
    <source>
        <dbReference type="Proteomes" id="UP001055879"/>
    </source>
</evidence>
<comment type="caution">
    <text evidence="1">The sequence shown here is derived from an EMBL/GenBank/DDBJ whole genome shotgun (WGS) entry which is preliminary data.</text>
</comment>
<sequence length="117" mass="13321">MALHGRVYKDATENEMRFEIFKVNVENIEAFNSAGDKSYKRGMNAFTDLTNEEFRASRNGFKVQSDFRTTVFKYENLTAVPSTMDWRKKGAVTPVKDQGQWEEGLCGIAMMASYPTA</sequence>
<protein>
    <submittedName>
        <fullName evidence="1">Uncharacterized protein</fullName>
    </submittedName>
</protein>
<reference evidence="1 2" key="2">
    <citation type="journal article" date="2022" name="Mol. Ecol. Resour.">
        <title>The genomes of chicory, endive, great burdock and yacon provide insights into Asteraceae paleo-polyploidization history and plant inulin production.</title>
        <authorList>
            <person name="Fan W."/>
            <person name="Wang S."/>
            <person name="Wang H."/>
            <person name="Wang A."/>
            <person name="Jiang F."/>
            <person name="Liu H."/>
            <person name="Zhao H."/>
            <person name="Xu D."/>
            <person name="Zhang Y."/>
        </authorList>
    </citation>
    <scope>NUCLEOTIDE SEQUENCE [LARGE SCALE GENOMIC DNA]</scope>
    <source>
        <strain evidence="2">cv. Niubang</strain>
    </source>
</reference>
<evidence type="ECO:0000313" key="1">
    <source>
        <dbReference type="EMBL" id="KAI3719040.1"/>
    </source>
</evidence>
<proteinExistence type="predicted"/>
<dbReference type="Proteomes" id="UP001055879">
    <property type="component" value="Linkage Group LG06"/>
</dbReference>
<name>A0ACB9BAR1_ARCLA</name>
<accession>A0ACB9BAR1</accession>
<reference evidence="2" key="1">
    <citation type="journal article" date="2022" name="Mol. Ecol. Resour.">
        <title>The genomes of chicory, endive, great burdock and yacon provide insights into Asteraceae palaeo-polyploidization history and plant inulin production.</title>
        <authorList>
            <person name="Fan W."/>
            <person name="Wang S."/>
            <person name="Wang H."/>
            <person name="Wang A."/>
            <person name="Jiang F."/>
            <person name="Liu H."/>
            <person name="Zhao H."/>
            <person name="Xu D."/>
            <person name="Zhang Y."/>
        </authorList>
    </citation>
    <scope>NUCLEOTIDE SEQUENCE [LARGE SCALE GENOMIC DNA]</scope>
    <source>
        <strain evidence="2">cv. Niubang</strain>
    </source>
</reference>
<dbReference type="EMBL" id="CM042052">
    <property type="protein sequence ID" value="KAI3719040.1"/>
    <property type="molecule type" value="Genomic_DNA"/>
</dbReference>